<dbReference type="EMBL" id="AP024819">
    <property type="protein sequence ID" value="BCZ18903.1"/>
    <property type="molecule type" value="Genomic_DNA"/>
</dbReference>
<sequence>MFLGIPLSSQIQKSNMPTITHRFKDSKNTEQIALLRQIRAFDVKRRQTKIAQVSDEVSKTIKDKLKREVID</sequence>
<keyword evidence="2" id="KW-1185">Reference proteome</keyword>
<dbReference type="Pfam" id="PF02452">
    <property type="entry name" value="PemK_toxin"/>
    <property type="match status" value="1"/>
</dbReference>
<proteinExistence type="predicted"/>
<accession>A0ABN6I5M3</accession>
<evidence type="ECO:0000313" key="2">
    <source>
        <dbReference type="Proteomes" id="UP000826146"/>
    </source>
</evidence>
<dbReference type="InterPro" id="IPR011067">
    <property type="entry name" value="Plasmid_toxin/cell-grow_inhib"/>
</dbReference>
<dbReference type="Gene3D" id="2.30.30.110">
    <property type="match status" value="1"/>
</dbReference>
<gene>
    <name evidence="1" type="ORF">NHP190012_05450</name>
</gene>
<evidence type="ECO:0000313" key="1">
    <source>
        <dbReference type="EMBL" id="BCZ18903.1"/>
    </source>
</evidence>
<organism evidence="1 2">
    <name type="scientific">Helicobacter gastrofelis</name>
    <dbReference type="NCBI Taxonomy" id="2849642"/>
    <lineage>
        <taxon>Bacteria</taxon>
        <taxon>Pseudomonadati</taxon>
        <taxon>Campylobacterota</taxon>
        <taxon>Epsilonproteobacteria</taxon>
        <taxon>Campylobacterales</taxon>
        <taxon>Helicobacteraceae</taxon>
        <taxon>Helicobacter</taxon>
    </lineage>
</organism>
<protein>
    <submittedName>
        <fullName evidence="1">Uncharacterized protein</fullName>
    </submittedName>
</protein>
<name>A0ABN6I5M3_9HELI</name>
<dbReference type="Proteomes" id="UP000826146">
    <property type="component" value="Chromosome"/>
</dbReference>
<dbReference type="InterPro" id="IPR003477">
    <property type="entry name" value="PemK-like"/>
</dbReference>
<dbReference type="SUPFAM" id="SSF50118">
    <property type="entry name" value="Cell growth inhibitor/plasmid maintenance toxic component"/>
    <property type="match status" value="1"/>
</dbReference>
<reference evidence="1 2" key="1">
    <citation type="submission" date="2021-07" db="EMBL/GenBank/DDBJ databases">
        <title>Novel Helicobacter sp. Isolated from a cat.</title>
        <authorList>
            <person name="Rimbara E."/>
            <person name="Suzuki M."/>
        </authorList>
    </citation>
    <scope>NUCLEOTIDE SEQUENCE [LARGE SCALE GENOMIC DNA]</scope>
    <source>
        <strain evidence="2">NHP19-012</strain>
    </source>
</reference>